<sequence length="386" mass="41260">MNSTIPAKNIPTKALVVESPKRPFVLKDVILDEVRPDEVLVEMKYTGLCHTDIVVQEGAIPVGIYPAVLGHEGAGTVRRVGSNVQDKSLKEGDTVLLSFSSCQNCSTCKENRNGACSRMTDINFGGARGLEPSSSPISLPDGTPVRGQFFGQSSLSKLAVVSERSIVKCDASPEDLPFLAPLGCGYLTGAGTVFNILRPKKDSKFVIFGMGAVGLAACLAAKAEGVEIIVAVDIVDEKLELAKSLGATHSINTKITPDLEAGLREFFPDGVDRVLDTTGVRILQQSGLNALAHEGILAIVGVSRPGNTIEIDPLKFMMNCNRVIGMIEGEANPAQIVPRLVQLYRDGKFPVDRLSKIYPAGAIDQALEELHSGKVIKPVISWEDVQ</sequence>
<evidence type="ECO:0000256" key="4">
    <source>
        <dbReference type="ARBA" id="ARBA00023027"/>
    </source>
</evidence>
<keyword evidence="2 5" id="KW-0862">Zinc</keyword>
<gene>
    <name evidence="7" type="ORF">PHISCL_02270</name>
</gene>
<evidence type="ECO:0000256" key="3">
    <source>
        <dbReference type="ARBA" id="ARBA00023002"/>
    </source>
</evidence>
<dbReference type="Proteomes" id="UP000266188">
    <property type="component" value="Unassembled WGS sequence"/>
</dbReference>
<dbReference type="OrthoDB" id="1560166at2759"/>
<dbReference type="InterPro" id="IPR013149">
    <property type="entry name" value="ADH-like_C"/>
</dbReference>
<dbReference type="Gene3D" id="3.40.50.720">
    <property type="entry name" value="NAD(P)-binding Rossmann-like Domain"/>
    <property type="match status" value="1"/>
</dbReference>
<dbReference type="GO" id="GO:0046294">
    <property type="term" value="P:formaldehyde catabolic process"/>
    <property type="evidence" value="ECO:0007669"/>
    <property type="project" value="TreeGrafter"/>
</dbReference>
<name>A0A3A2ZQF0_9EURO</name>
<dbReference type="InterPro" id="IPR002328">
    <property type="entry name" value="ADH_Zn_CS"/>
</dbReference>
<keyword evidence="1 5" id="KW-0479">Metal-binding</keyword>
<evidence type="ECO:0000259" key="6">
    <source>
        <dbReference type="SMART" id="SM00829"/>
    </source>
</evidence>
<dbReference type="EMBL" id="MVGC01000049">
    <property type="protein sequence ID" value="RJE25379.1"/>
    <property type="molecule type" value="Genomic_DNA"/>
</dbReference>
<dbReference type="PROSITE" id="PS00059">
    <property type="entry name" value="ADH_ZINC"/>
    <property type="match status" value="1"/>
</dbReference>
<proteinExistence type="inferred from homology"/>
<dbReference type="InterPro" id="IPR011032">
    <property type="entry name" value="GroES-like_sf"/>
</dbReference>
<dbReference type="GO" id="GO:0051903">
    <property type="term" value="F:S-(hydroxymethyl)glutathione dehydrogenase [NAD(P)+] activity"/>
    <property type="evidence" value="ECO:0007669"/>
    <property type="project" value="TreeGrafter"/>
</dbReference>
<comment type="cofactor">
    <cofactor evidence="5">
        <name>Zn(2+)</name>
        <dbReference type="ChEBI" id="CHEBI:29105"/>
    </cofactor>
</comment>
<protein>
    <submittedName>
        <fullName evidence="7">Alcohol dehydrogenase</fullName>
    </submittedName>
</protein>
<evidence type="ECO:0000313" key="8">
    <source>
        <dbReference type="Proteomes" id="UP000266188"/>
    </source>
</evidence>
<organism evidence="7 8">
    <name type="scientific">Aspergillus sclerotialis</name>
    <dbReference type="NCBI Taxonomy" id="2070753"/>
    <lineage>
        <taxon>Eukaryota</taxon>
        <taxon>Fungi</taxon>
        <taxon>Dikarya</taxon>
        <taxon>Ascomycota</taxon>
        <taxon>Pezizomycotina</taxon>
        <taxon>Eurotiomycetes</taxon>
        <taxon>Eurotiomycetidae</taxon>
        <taxon>Eurotiales</taxon>
        <taxon>Aspergillaceae</taxon>
        <taxon>Aspergillus</taxon>
        <taxon>Aspergillus subgen. Polypaecilum</taxon>
    </lineage>
</organism>
<dbReference type="GO" id="GO:0005829">
    <property type="term" value="C:cytosol"/>
    <property type="evidence" value="ECO:0007669"/>
    <property type="project" value="TreeGrafter"/>
</dbReference>
<dbReference type="SUPFAM" id="SSF51735">
    <property type="entry name" value="NAD(P)-binding Rossmann-fold domains"/>
    <property type="match status" value="1"/>
</dbReference>
<dbReference type="SUPFAM" id="SSF50129">
    <property type="entry name" value="GroES-like"/>
    <property type="match status" value="1"/>
</dbReference>
<evidence type="ECO:0000256" key="2">
    <source>
        <dbReference type="ARBA" id="ARBA00022833"/>
    </source>
</evidence>
<dbReference type="STRING" id="2070753.A0A3A2ZQF0"/>
<dbReference type="PANTHER" id="PTHR43880">
    <property type="entry name" value="ALCOHOL DEHYDROGENASE"/>
    <property type="match status" value="1"/>
</dbReference>
<dbReference type="InterPro" id="IPR020843">
    <property type="entry name" value="ER"/>
</dbReference>
<accession>A0A3A2ZQF0</accession>
<dbReference type="Pfam" id="PF08240">
    <property type="entry name" value="ADH_N"/>
    <property type="match status" value="1"/>
</dbReference>
<dbReference type="InterPro" id="IPR013154">
    <property type="entry name" value="ADH-like_N"/>
</dbReference>
<dbReference type="SMART" id="SM00829">
    <property type="entry name" value="PKS_ER"/>
    <property type="match status" value="1"/>
</dbReference>
<dbReference type="GO" id="GO:0008270">
    <property type="term" value="F:zinc ion binding"/>
    <property type="evidence" value="ECO:0007669"/>
    <property type="project" value="InterPro"/>
</dbReference>
<keyword evidence="8" id="KW-1185">Reference proteome</keyword>
<comment type="similarity">
    <text evidence="5">Belongs to the zinc-containing alcohol dehydrogenase family.</text>
</comment>
<reference evidence="8" key="1">
    <citation type="submission" date="2017-02" db="EMBL/GenBank/DDBJ databases">
        <authorList>
            <person name="Tafer H."/>
            <person name="Lopandic K."/>
        </authorList>
    </citation>
    <scope>NUCLEOTIDE SEQUENCE [LARGE SCALE GENOMIC DNA]</scope>
    <source>
        <strain evidence="8">CBS 366.77</strain>
    </source>
</reference>
<dbReference type="PANTHER" id="PTHR43880:SF12">
    <property type="entry name" value="ALCOHOL DEHYDROGENASE CLASS-3"/>
    <property type="match status" value="1"/>
</dbReference>
<evidence type="ECO:0000256" key="1">
    <source>
        <dbReference type="ARBA" id="ARBA00022723"/>
    </source>
</evidence>
<dbReference type="Gene3D" id="3.90.180.10">
    <property type="entry name" value="Medium-chain alcohol dehydrogenases, catalytic domain"/>
    <property type="match status" value="1"/>
</dbReference>
<dbReference type="AlphaFoldDB" id="A0A3A2ZQF0"/>
<keyword evidence="4" id="KW-0520">NAD</keyword>
<comment type="caution">
    <text evidence="7">The sequence shown here is derived from an EMBL/GenBank/DDBJ whole genome shotgun (WGS) entry which is preliminary data.</text>
</comment>
<feature type="domain" description="Enoyl reductase (ER)" evidence="6">
    <location>
        <begin position="21"/>
        <end position="380"/>
    </location>
</feature>
<dbReference type="InterPro" id="IPR036291">
    <property type="entry name" value="NAD(P)-bd_dom_sf"/>
</dbReference>
<evidence type="ECO:0000256" key="5">
    <source>
        <dbReference type="RuleBase" id="RU361277"/>
    </source>
</evidence>
<keyword evidence="3" id="KW-0560">Oxidoreductase</keyword>
<dbReference type="Pfam" id="PF00107">
    <property type="entry name" value="ADH_zinc_N"/>
    <property type="match status" value="1"/>
</dbReference>
<evidence type="ECO:0000313" key="7">
    <source>
        <dbReference type="EMBL" id="RJE25379.1"/>
    </source>
</evidence>
<dbReference type="CDD" id="cd08278">
    <property type="entry name" value="benzyl_alcohol_DH"/>
    <property type="match status" value="1"/>
</dbReference>